<dbReference type="SUPFAM" id="SSF74653">
    <property type="entry name" value="TolA/TonB C-terminal domain"/>
    <property type="match status" value="1"/>
</dbReference>
<comment type="caution">
    <text evidence="12">The sequence shown here is derived from an EMBL/GenBank/DDBJ whole genome shotgun (WGS) entry which is preliminary data.</text>
</comment>
<gene>
    <name evidence="12" type="ORF">GM668_04270</name>
</gene>
<comment type="similarity">
    <text evidence="2">Belongs to the TonB family.</text>
</comment>
<keyword evidence="7" id="KW-0653">Protein transport</keyword>
<dbReference type="PANTHER" id="PTHR33446">
    <property type="entry name" value="PROTEIN TONB-RELATED"/>
    <property type="match status" value="1"/>
</dbReference>
<reference evidence="12 13" key="1">
    <citation type="submission" date="2019-11" db="EMBL/GenBank/DDBJ databases">
        <title>Type strains purchased from KCTC, JCM and DSMZ.</title>
        <authorList>
            <person name="Lu H."/>
        </authorList>
    </citation>
    <scope>NUCLEOTIDE SEQUENCE [LARGE SCALE GENOMIC DNA]</scope>
    <source>
        <strain evidence="12 13">KCTC 42409</strain>
    </source>
</reference>
<keyword evidence="9" id="KW-0472">Membrane</keyword>
<keyword evidence="5" id="KW-0997">Cell inner membrane</keyword>
<dbReference type="Pfam" id="PF03544">
    <property type="entry name" value="TonB_C"/>
    <property type="match status" value="1"/>
</dbReference>
<evidence type="ECO:0000313" key="12">
    <source>
        <dbReference type="EMBL" id="MTW01300.1"/>
    </source>
</evidence>
<dbReference type="GO" id="GO:0015031">
    <property type="term" value="P:protein transport"/>
    <property type="evidence" value="ECO:0007669"/>
    <property type="project" value="UniProtKB-KW"/>
</dbReference>
<dbReference type="Proteomes" id="UP000484015">
    <property type="component" value="Unassembled WGS sequence"/>
</dbReference>
<evidence type="ECO:0000256" key="7">
    <source>
        <dbReference type="ARBA" id="ARBA00022927"/>
    </source>
</evidence>
<sequence>MNTMTMPAHNAESSLSGLSAFWRGNRSKITKVSVVVGLHVGLAAMLQSGMLHSAVQAVMPEPVMVTFVTPPPPPAESKPQPKTVEVAKAPTVTPPPLPQLNTVVENTITLPPPAPRVAQEQPAAPAAVVSAPPAPPAPPAPASPRTVQGVEYVRPPALIYPSVSKRLGETGVVMLRVLVSEKGLPEQVQINKSSGYANLDEAGRQAAMRALFKPYMEDGKAVPVYVLVPINFSLS</sequence>
<dbReference type="PROSITE" id="PS52015">
    <property type="entry name" value="TONB_CTD"/>
    <property type="match status" value="1"/>
</dbReference>
<keyword evidence="3" id="KW-0813">Transport</keyword>
<comment type="subcellular location">
    <subcellularLocation>
        <location evidence="1">Cell inner membrane</location>
        <topology evidence="1">Single-pass membrane protein</topology>
        <orientation evidence="1">Periplasmic side</orientation>
    </subcellularLocation>
</comment>
<proteinExistence type="inferred from homology"/>
<name>A0A6L6PUX2_9BURK</name>
<feature type="region of interest" description="Disordered" evidence="10">
    <location>
        <begin position="115"/>
        <end position="146"/>
    </location>
</feature>
<keyword evidence="6" id="KW-0812">Transmembrane</keyword>
<protein>
    <submittedName>
        <fullName evidence="12">TonB family protein</fullName>
    </submittedName>
</protein>
<dbReference type="EMBL" id="WNLA01000001">
    <property type="protein sequence ID" value="MTW01300.1"/>
    <property type="molecule type" value="Genomic_DNA"/>
</dbReference>
<dbReference type="AlphaFoldDB" id="A0A6L6PUX2"/>
<evidence type="ECO:0000256" key="5">
    <source>
        <dbReference type="ARBA" id="ARBA00022519"/>
    </source>
</evidence>
<dbReference type="GO" id="GO:0055085">
    <property type="term" value="P:transmembrane transport"/>
    <property type="evidence" value="ECO:0007669"/>
    <property type="project" value="InterPro"/>
</dbReference>
<dbReference type="GO" id="GO:0098797">
    <property type="term" value="C:plasma membrane protein complex"/>
    <property type="evidence" value="ECO:0007669"/>
    <property type="project" value="TreeGrafter"/>
</dbReference>
<dbReference type="GO" id="GO:0031992">
    <property type="term" value="F:energy transducer activity"/>
    <property type="evidence" value="ECO:0007669"/>
    <property type="project" value="TreeGrafter"/>
</dbReference>
<dbReference type="OrthoDB" id="9792439at2"/>
<evidence type="ECO:0000259" key="11">
    <source>
        <dbReference type="PROSITE" id="PS52015"/>
    </source>
</evidence>
<evidence type="ECO:0000256" key="8">
    <source>
        <dbReference type="ARBA" id="ARBA00022989"/>
    </source>
</evidence>
<evidence type="ECO:0000313" key="13">
    <source>
        <dbReference type="Proteomes" id="UP000484015"/>
    </source>
</evidence>
<accession>A0A6L6PUX2</accession>
<keyword evidence="13" id="KW-1185">Reference proteome</keyword>
<evidence type="ECO:0000256" key="1">
    <source>
        <dbReference type="ARBA" id="ARBA00004383"/>
    </source>
</evidence>
<evidence type="ECO:0000256" key="4">
    <source>
        <dbReference type="ARBA" id="ARBA00022475"/>
    </source>
</evidence>
<dbReference type="NCBIfam" id="TIGR01352">
    <property type="entry name" value="tonB_Cterm"/>
    <property type="match status" value="1"/>
</dbReference>
<feature type="compositionally biased region" description="Pro residues" evidence="10">
    <location>
        <begin position="132"/>
        <end position="142"/>
    </location>
</feature>
<dbReference type="InterPro" id="IPR051045">
    <property type="entry name" value="TonB-dependent_transducer"/>
</dbReference>
<dbReference type="InterPro" id="IPR006260">
    <property type="entry name" value="TonB/TolA_C"/>
</dbReference>
<organism evidence="12 13">
    <name type="scientific">Pseudoduganella ginsengisoli</name>
    <dbReference type="NCBI Taxonomy" id="1462440"/>
    <lineage>
        <taxon>Bacteria</taxon>
        <taxon>Pseudomonadati</taxon>
        <taxon>Pseudomonadota</taxon>
        <taxon>Betaproteobacteria</taxon>
        <taxon>Burkholderiales</taxon>
        <taxon>Oxalobacteraceae</taxon>
        <taxon>Telluria group</taxon>
        <taxon>Pseudoduganella</taxon>
    </lineage>
</organism>
<evidence type="ECO:0000256" key="3">
    <source>
        <dbReference type="ARBA" id="ARBA00022448"/>
    </source>
</evidence>
<dbReference type="InterPro" id="IPR037682">
    <property type="entry name" value="TonB_C"/>
</dbReference>
<dbReference type="PANTHER" id="PTHR33446:SF2">
    <property type="entry name" value="PROTEIN TONB"/>
    <property type="match status" value="1"/>
</dbReference>
<evidence type="ECO:0000256" key="9">
    <source>
        <dbReference type="ARBA" id="ARBA00023136"/>
    </source>
</evidence>
<dbReference type="RefSeq" id="WP_155437634.1">
    <property type="nucleotide sequence ID" value="NZ_WNLA01000001.1"/>
</dbReference>
<keyword evidence="8" id="KW-1133">Transmembrane helix</keyword>
<evidence type="ECO:0000256" key="6">
    <source>
        <dbReference type="ARBA" id="ARBA00022692"/>
    </source>
</evidence>
<feature type="domain" description="TonB C-terminal" evidence="11">
    <location>
        <begin position="145"/>
        <end position="235"/>
    </location>
</feature>
<keyword evidence="4" id="KW-1003">Cell membrane</keyword>
<feature type="compositionally biased region" description="Low complexity" evidence="10">
    <location>
        <begin position="116"/>
        <end position="131"/>
    </location>
</feature>
<dbReference type="Gene3D" id="3.30.1150.10">
    <property type="match status" value="1"/>
</dbReference>
<evidence type="ECO:0000256" key="10">
    <source>
        <dbReference type="SAM" id="MobiDB-lite"/>
    </source>
</evidence>
<evidence type="ECO:0000256" key="2">
    <source>
        <dbReference type="ARBA" id="ARBA00006555"/>
    </source>
</evidence>